<evidence type="ECO:0000313" key="2">
    <source>
        <dbReference type="EMBL" id="BBA33835.1"/>
    </source>
</evidence>
<dbReference type="AlphaFoldDB" id="A0A250KQ92"/>
<evidence type="ECO:0000313" key="3">
    <source>
        <dbReference type="Proteomes" id="UP000266313"/>
    </source>
</evidence>
<sequence length="67" mass="8034">MDTKVSNHESDEARTRRAEAGARSVTVRKERNEWIEIVYNRQRRRARLGNVSPTAYAQQFYRNRRKP</sequence>
<gene>
    <name evidence="2" type="ORF">sS8_1881</name>
</gene>
<feature type="region of interest" description="Disordered" evidence="1">
    <location>
        <begin position="1"/>
        <end position="25"/>
    </location>
</feature>
<organism evidence="2 3">
    <name type="scientific">Methylocaldum marinum</name>
    <dbReference type="NCBI Taxonomy" id="1432792"/>
    <lineage>
        <taxon>Bacteria</taxon>
        <taxon>Pseudomonadati</taxon>
        <taxon>Pseudomonadota</taxon>
        <taxon>Gammaproteobacteria</taxon>
        <taxon>Methylococcales</taxon>
        <taxon>Methylococcaceae</taxon>
        <taxon>Methylocaldum</taxon>
    </lineage>
</organism>
<dbReference type="KEGG" id="mmai:sS8_1881"/>
<reference evidence="2 3" key="1">
    <citation type="submission" date="2016-12" db="EMBL/GenBank/DDBJ databases">
        <title>Genome sequencing of Methylocaldum marinum.</title>
        <authorList>
            <person name="Takeuchi M."/>
            <person name="Kamagata Y."/>
            <person name="Hiraoka S."/>
            <person name="Oshima K."/>
            <person name="Hattori M."/>
            <person name="Iwasaki W."/>
        </authorList>
    </citation>
    <scope>NUCLEOTIDE SEQUENCE [LARGE SCALE GENOMIC DNA]</scope>
    <source>
        <strain evidence="2 3">S8</strain>
    </source>
</reference>
<dbReference type="EMBL" id="AP017928">
    <property type="protein sequence ID" value="BBA33835.1"/>
    <property type="molecule type" value="Genomic_DNA"/>
</dbReference>
<name>A0A250KQ92_9GAMM</name>
<dbReference type="Proteomes" id="UP000266313">
    <property type="component" value="Chromosome"/>
</dbReference>
<proteinExistence type="predicted"/>
<accession>A0A250KQ92</accession>
<keyword evidence="3" id="KW-1185">Reference proteome</keyword>
<evidence type="ECO:0000256" key="1">
    <source>
        <dbReference type="SAM" id="MobiDB-lite"/>
    </source>
</evidence>
<feature type="compositionally biased region" description="Basic and acidic residues" evidence="1">
    <location>
        <begin position="1"/>
        <end position="20"/>
    </location>
</feature>
<protein>
    <submittedName>
        <fullName evidence="2">Transposase IS3/IS911 family protein</fullName>
    </submittedName>
</protein>